<name>A0AAJ0AH81_9PEZI</name>
<sequence>MDSSLESPAALYGALFNHLAMPAKLPQQRDPENQIHLIESDLVMGELPGNADQCRDVWDATRKTLLTCQHLNTAGHTDKANLSKELHDLGPSGCIVLYIEKQNAGLIIRRAQDPIFSDSVVFEAFEASAKNENVLATKSALLRDFPGIAVAIPFTIFADHHFQSSLATFIEQPSLEIVKDFAAHAFKAGTNIFEYRNIGDSSIITSFLMAILEENGQRIAPVLLRKRVHDDFCWDPTTENIHFLKKKVCRRLVKIDLDRSRSQDRAAISIYDFLFNRLNPTFTTTIDKCSHFFHRAITQKRMSLTKQILPLPRKAPFSNMKLGLRVSYDYVKKTAKDHLSHYARGYHKLINTETKLLASTEDSCLKISQQIFNYTNIAIPLYKGNAVQKSQMLLTVMELWIKMDLIACASFPLMTEFHPLFHPQMLDIARVKKASASRRNIFEDPSPGCFAERLHGTIIKLADDMRDHKAWKWMSKSKEYHDLISRIDASACTYIFEYKPLGRGYHDRDCSRWSMMERAQSMRINIFEGPLPRDPVVARAVIFELACPKEFAAYRDTTWWLLRQLATHFDDKAVLPRYFLRDYLQLKSFWRPGHHKLGLASTTKPFPFPPGRLGSQPLFDLHVALILPKNSSWRTLMDTKAYSLSGPGPSSYGVVASQSSCLPGINNHEYLAMQTLMTGKIQRWIVLLTELASTNLNFSSEVTMLLVTHLVLQSGPQDNSGDILRATHHTFRNESFCNRLFEQIQIRLESLRPKGSSTMIRAHQICLRWVEMLRWETLRTTDTETARSCQQYALWAAILCKRTYIIHVNQLTNLDPLSLRTYIECCITIQDNLVVEVGPLPQVLQHAVVSDMKLSYRLSPLVCKSIASSPDVFRTAIITVWPEADGFPRTISSLQVGSEWVICGIQGHDGWEECMQTVQYNTCTGLLLVDNHPLGRLPKPPEHTEVLTELFGEQALLTRPSDMLGMNYSEPCSQETVKLV</sequence>
<organism evidence="2 3">
    <name type="scientific">Colletotrichum godetiae</name>
    <dbReference type="NCBI Taxonomy" id="1209918"/>
    <lineage>
        <taxon>Eukaryota</taxon>
        <taxon>Fungi</taxon>
        <taxon>Dikarya</taxon>
        <taxon>Ascomycota</taxon>
        <taxon>Pezizomycotina</taxon>
        <taxon>Sordariomycetes</taxon>
        <taxon>Hypocreomycetidae</taxon>
        <taxon>Glomerellales</taxon>
        <taxon>Glomerellaceae</taxon>
        <taxon>Colletotrichum</taxon>
        <taxon>Colletotrichum acutatum species complex</taxon>
    </lineage>
</organism>
<dbReference type="Pfam" id="PF20255">
    <property type="entry name" value="DUF6606"/>
    <property type="match status" value="1"/>
</dbReference>
<evidence type="ECO:0000313" key="3">
    <source>
        <dbReference type="Proteomes" id="UP001224890"/>
    </source>
</evidence>
<dbReference type="EMBL" id="JAHMHR010000029">
    <property type="protein sequence ID" value="KAK1673834.1"/>
    <property type="molecule type" value="Genomic_DNA"/>
</dbReference>
<reference evidence="2" key="1">
    <citation type="submission" date="2021-06" db="EMBL/GenBank/DDBJ databases">
        <title>Comparative genomics, transcriptomics and evolutionary studies reveal genomic signatures of adaptation to plant cell wall in hemibiotrophic fungi.</title>
        <authorList>
            <consortium name="DOE Joint Genome Institute"/>
            <person name="Baroncelli R."/>
            <person name="Diaz J.F."/>
            <person name="Benocci T."/>
            <person name="Peng M."/>
            <person name="Battaglia E."/>
            <person name="Haridas S."/>
            <person name="Andreopoulos W."/>
            <person name="Labutti K."/>
            <person name="Pangilinan J."/>
            <person name="Floch G.L."/>
            <person name="Makela M.R."/>
            <person name="Henrissat B."/>
            <person name="Grigoriev I.V."/>
            <person name="Crouch J.A."/>
            <person name="De Vries R.P."/>
            <person name="Sukno S.A."/>
            <person name="Thon M.R."/>
        </authorList>
    </citation>
    <scope>NUCLEOTIDE SEQUENCE</scope>
    <source>
        <strain evidence="2">CBS 193.32</strain>
    </source>
</reference>
<evidence type="ECO:0000313" key="2">
    <source>
        <dbReference type="EMBL" id="KAK1673834.1"/>
    </source>
</evidence>
<dbReference type="Proteomes" id="UP001224890">
    <property type="component" value="Unassembled WGS sequence"/>
</dbReference>
<dbReference type="GeneID" id="85462557"/>
<accession>A0AAJ0AH81</accession>
<feature type="domain" description="DUF6606" evidence="1">
    <location>
        <begin position="15"/>
        <end position="236"/>
    </location>
</feature>
<dbReference type="AlphaFoldDB" id="A0AAJ0AH81"/>
<comment type="caution">
    <text evidence="2">The sequence shown here is derived from an EMBL/GenBank/DDBJ whole genome shotgun (WGS) entry which is preliminary data.</text>
</comment>
<proteinExistence type="predicted"/>
<keyword evidence="3" id="KW-1185">Reference proteome</keyword>
<dbReference type="RefSeq" id="XP_060427837.1">
    <property type="nucleotide sequence ID" value="XM_060578031.1"/>
</dbReference>
<dbReference type="InterPro" id="IPR046541">
    <property type="entry name" value="DUF6606"/>
</dbReference>
<gene>
    <name evidence="2" type="ORF">BDP55DRAFT_705373</name>
</gene>
<protein>
    <recommendedName>
        <fullName evidence="1">DUF6606 domain-containing protein</fullName>
    </recommendedName>
</protein>
<evidence type="ECO:0000259" key="1">
    <source>
        <dbReference type="Pfam" id="PF20255"/>
    </source>
</evidence>